<dbReference type="GO" id="GO:0032259">
    <property type="term" value="P:methylation"/>
    <property type="evidence" value="ECO:0007669"/>
    <property type="project" value="UniProtKB-KW"/>
</dbReference>
<dbReference type="SUPFAM" id="SSF53335">
    <property type="entry name" value="S-adenosyl-L-methionine-dependent methyltransferases"/>
    <property type="match status" value="1"/>
</dbReference>
<dbReference type="PRINTS" id="PR00506">
    <property type="entry name" value="D21N6MTFRASE"/>
</dbReference>
<keyword evidence="5" id="KW-0949">S-adenosyl-L-methionine</keyword>
<name>A0A3D8H5S4_9GAMM</name>
<comment type="caution">
    <text evidence="9">The sequence shown here is derived from an EMBL/GenBank/DDBJ whole genome shotgun (WGS) entry which is preliminary data.</text>
</comment>
<dbReference type="Gene3D" id="3.40.50.150">
    <property type="entry name" value="Vaccinia Virus protein VP39"/>
    <property type="match status" value="1"/>
</dbReference>
<comment type="catalytic activity">
    <reaction evidence="6">
        <text>a 2'-deoxyadenosine in DNA + S-adenosyl-L-methionine = an N(6)-methyl-2'-deoxyadenosine in DNA + S-adenosyl-L-homocysteine + H(+)</text>
        <dbReference type="Rhea" id="RHEA:15197"/>
        <dbReference type="Rhea" id="RHEA-COMP:12418"/>
        <dbReference type="Rhea" id="RHEA-COMP:12419"/>
        <dbReference type="ChEBI" id="CHEBI:15378"/>
        <dbReference type="ChEBI" id="CHEBI:57856"/>
        <dbReference type="ChEBI" id="CHEBI:59789"/>
        <dbReference type="ChEBI" id="CHEBI:90615"/>
        <dbReference type="ChEBI" id="CHEBI:90616"/>
        <dbReference type="EC" id="2.1.1.72"/>
    </reaction>
</comment>
<dbReference type="PROSITE" id="PS00092">
    <property type="entry name" value="N6_MTASE"/>
    <property type="match status" value="1"/>
</dbReference>
<gene>
    <name evidence="9" type="ORF">DXI23_07150</name>
</gene>
<dbReference type="EMBL" id="QRDH01000002">
    <property type="protein sequence ID" value="RDU42075.1"/>
    <property type="molecule type" value="Genomic_DNA"/>
</dbReference>
<evidence type="ECO:0000256" key="4">
    <source>
        <dbReference type="ARBA" id="ARBA00022679"/>
    </source>
</evidence>
<evidence type="ECO:0000256" key="2">
    <source>
        <dbReference type="ARBA" id="ARBA00011900"/>
    </source>
</evidence>
<dbReference type="Pfam" id="PF01555">
    <property type="entry name" value="N6_N4_Mtase"/>
    <property type="match status" value="1"/>
</dbReference>
<dbReference type="GO" id="GO:0003677">
    <property type="term" value="F:DNA binding"/>
    <property type="evidence" value="ECO:0007669"/>
    <property type="project" value="InterPro"/>
</dbReference>
<evidence type="ECO:0000256" key="6">
    <source>
        <dbReference type="ARBA" id="ARBA00047942"/>
    </source>
</evidence>
<evidence type="ECO:0000313" key="9">
    <source>
        <dbReference type="EMBL" id="RDU42075.1"/>
    </source>
</evidence>
<evidence type="ECO:0000256" key="5">
    <source>
        <dbReference type="ARBA" id="ARBA00022691"/>
    </source>
</evidence>
<evidence type="ECO:0000256" key="1">
    <source>
        <dbReference type="ARBA" id="ARBA00006594"/>
    </source>
</evidence>
<dbReference type="EC" id="2.1.1.72" evidence="2"/>
<keyword evidence="3 9" id="KW-0489">Methyltransferase</keyword>
<dbReference type="InterPro" id="IPR002052">
    <property type="entry name" value="DNA_methylase_N6_adenine_CS"/>
</dbReference>
<dbReference type="GO" id="GO:0005737">
    <property type="term" value="C:cytoplasm"/>
    <property type="evidence" value="ECO:0007669"/>
    <property type="project" value="TreeGrafter"/>
</dbReference>
<dbReference type="InterPro" id="IPR002295">
    <property type="entry name" value="N4/N6-MTase_EcoPI_Mod-like"/>
</dbReference>
<feature type="domain" description="DNA methylase N-4/N-6" evidence="8">
    <location>
        <begin position="347"/>
        <end position="676"/>
    </location>
</feature>
<keyword evidence="4 9" id="KW-0808">Transferase</keyword>
<proteinExistence type="inferred from homology"/>
<dbReference type="AlphaFoldDB" id="A0A3D8H5S4"/>
<evidence type="ECO:0000256" key="7">
    <source>
        <dbReference type="SAM" id="MobiDB-lite"/>
    </source>
</evidence>
<dbReference type="GO" id="GO:0008170">
    <property type="term" value="F:N-methyltransferase activity"/>
    <property type="evidence" value="ECO:0007669"/>
    <property type="project" value="InterPro"/>
</dbReference>
<dbReference type="PANTHER" id="PTHR13370">
    <property type="entry name" value="RNA METHYLASE-RELATED"/>
    <property type="match status" value="1"/>
</dbReference>
<dbReference type="InterPro" id="IPR029063">
    <property type="entry name" value="SAM-dependent_MTases_sf"/>
</dbReference>
<dbReference type="PANTHER" id="PTHR13370:SF16">
    <property type="entry name" value="SITE-SPECIFIC DNA-METHYLTRANSFERASE (ADENINE-SPECIFIC)"/>
    <property type="match status" value="1"/>
</dbReference>
<accession>A0A3D8H5S4</accession>
<sequence length="1159" mass="131212">MSTNIEQIKSLLLSLLPKDGSTVGNMSLKDQIRNDHLLAFSDEDFDAARNQLLDEGVIGKGRGRGGATYLNQPAAGEQAMPDGFELEAQQAPSQEDLVYSSQKAASPRAPRQPAKKKGEHSQVLSYRYDEKRKNNPHVGMVDTHSDGEEQKTTWQYDPHLSPELQFDSTRSQVEDLIEDALHAREVEAKQAKDDLLMWLDHALAADDESAIREVVANLRKRVADKEFLGRERGDLSELKRMQAPYLNWTGKAERTSFDVDTVSLHVHERIDPATILAVVQKRINDTKGKVSTTLQPDLFHAPFENLPLRDAIDFYRHERDWANRMVAGDSLLVMNSLLQKESMSGQVQMIFIDPPYGIKYGSNFQPFVNKRDVKDKKDEDLTQEPEMIKAFRDTWELGIHSYLAYLRDRLFLARELLNERGSVFVQISHENLHHVRELMDEIFGVDNYISQLSFVKTSSSTGDFVSPTVDYLIWYSKDKSKAKYNPILKEKRPGGKGGSGYTRVRLHNGEQRALSATDGKADGIYCRDNLTSQSVGRDKGEGAACWFPIEIDGKEYLPSMSARWKTNEQGIHRLKLARRLEASGNSVGYVRFLKDFPVYPLGDYWDDVMPSFMADKRYVVETSQKVIERCLLMTTDPGDLVLDPTCGSGTTAYVAEKWGRRWITCDTSRVAVTLAKQRLMTASYDYYELKYPQEGLSGGFIYRSVPHITLRSIASNPEIEDIYNNFHPALMNSLGNLNNQLQCSNKSLPLFEVENGGRRGVKLEFSADNDRVDTLPTGLEAPNNCLLEWEVPFELPKEWIDKKGGEKTAQDSVREKNQLHGVEYWFHEFHKTRVEMQRRIDESISNHSGQEVLYDKPEVSRNKLRITGPFTVEAVPFATVLGLDESEQPKEADTAVARSGATSRYSLWQDELLKSGIRGKGGQQIRLQDLETLPGAHYIHAVGTIAESGDRVAVSFGPEHAALEQRQVEIAMREAGDLFPLPKMLVFCAFNFDPEAAKDIDNIKGIQALKVHMNTDLLTEDLKKGRASNQSFWLMGQPDIEVHELKGGKLQVEVHGFDYFDTKTGELKSGGKKNIAMWQLDTDYDNRSLYARQVFFPMAGKKDGWYKLKKDIRAELNEDLLDKFHGTKSIPFEPGDNRCIAVKIVDDRGIESLKVIRLD</sequence>
<dbReference type="RefSeq" id="WP_104270350.1">
    <property type="nucleotide sequence ID" value="NZ_PSSW01000002.1"/>
</dbReference>
<evidence type="ECO:0000259" key="8">
    <source>
        <dbReference type="Pfam" id="PF01555"/>
    </source>
</evidence>
<protein>
    <recommendedName>
        <fullName evidence="2">site-specific DNA-methyltransferase (adenine-specific)</fullName>
        <ecNumber evidence="2">2.1.1.72</ecNumber>
    </recommendedName>
</protein>
<dbReference type="Proteomes" id="UP000256431">
    <property type="component" value="Unassembled WGS sequence"/>
</dbReference>
<organism evidence="9 10">
    <name type="scientific">Marinobacter flavimaris</name>
    <dbReference type="NCBI Taxonomy" id="262076"/>
    <lineage>
        <taxon>Bacteria</taxon>
        <taxon>Pseudomonadati</taxon>
        <taxon>Pseudomonadota</taxon>
        <taxon>Gammaproteobacteria</taxon>
        <taxon>Pseudomonadales</taxon>
        <taxon>Marinobacteraceae</taxon>
        <taxon>Marinobacter</taxon>
    </lineage>
</organism>
<evidence type="ECO:0000256" key="3">
    <source>
        <dbReference type="ARBA" id="ARBA00022603"/>
    </source>
</evidence>
<dbReference type="InterPro" id="IPR002941">
    <property type="entry name" value="DNA_methylase_N4/N6"/>
</dbReference>
<keyword evidence="10" id="KW-1185">Reference proteome</keyword>
<dbReference type="GO" id="GO:0009007">
    <property type="term" value="F:site-specific DNA-methyltransferase (adenine-specific) activity"/>
    <property type="evidence" value="ECO:0007669"/>
    <property type="project" value="UniProtKB-EC"/>
</dbReference>
<reference evidence="9 10" key="1">
    <citation type="submission" date="2018-08" db="EMBL/GenBank/DDBJ databases">
        <title>Genome sequence of Marinobacter flavimaris KCTC 12185.</title>
        <authorList>
            <person name="Chun J."/>
            <person name="Kim B.-Y."/>
            <person name="Choi S.-B."/>
            <person name="Kwak M.-J."/>
        </authorList>
    </citation>
    <scope>NUCLEOTIDE SEQUENCE [LARGE SCALE GENOMIC DNA]</scope>
    <source>
        <strain evidence="9 10">KCTC 12185</strain>
    </source>
</reference>
<feature type="region of interest" description="Disordered" evidence="7">
    <location>
        <begin position="90"/>
        <end position="122"/>
    </location>
</feature>
<comment type="similarity">
    <text evidence="1">Belongs to the N(4)/N(6)-methyltransferase family.</text>
</comment>
<evidence type="ECO:0000313" key="10">
    <source>
        <dbReference type="Proteomes" id="UP000256431"/>
    </source>
</evidence>